<sequence>MEKVFEDYISELQADMVAICLEYVEHKADDIFIYCSYEPNMYVFDVFYRINGKLVHKNQVNHAVEQHIYDVSSDRHKAVLKIGNENLKSIHNKCEDFNREMPTEIKMHYDVKENSLKAHYKYELVYSHDNELLPDDIFDSWFDDVKNRN</sequence>
<evidence type="ECO:0008006" key="3">
    <source>
        <dbReference type="Google" id="ProtNLM"/>
    </source>
</evidence>
<proteinExistence type="predicted"/>
<evidence type="ECO:0000313" key="2">
    <source>
        <dbReference type="Proteomes" id="UP000076623"/>
    </source>
</evidence>
<dbReference type="KEGG" id="fpn:ABE65_018885"/>
<evidence type="ECO:0000313" key="1">
    <source>
        <dbReference type="EMBL" id="ANC78752.1"/>
    </source>
</evidence>
<reference evidence="1 2" key="1">
    <citation type="submission" date="2016-04" db="EMBL/GenBank/DDBJ databases">
        <title>Complete genome sequence of Fictibacillus phosphorivorans G25-29, a strain toxic to nematodes.</title>
        <authorList>
            <person name="Zheng Z."/>
        </authorList>
    </citation>
    <scope>NUCLEOTIDE SEQUENCE [LARGE SCALE GENOMIC DNA]</scope>
    <source>
        <strain evidence="1 2">G25-29</strain>
    </source>
</reference>
<dbReference type="Proteomes" id="UP000076623">
    <property type="component" value="Chromosome"/>
</dbReference>
<keyword evidence="2" id="KW-1185">Reference proteome</keyword>
<protein>
    <recommendedName>
        <fullName evidence="3">DUF600 domain-containing protein</fullName>
    </recommendedName>
</protein>
<organism evidence="1 2">
    <name type="scientific">Fictibacillus phosphorivorans</name>
    <dbReference type="NCBI Taxonomy" id="1221500"/>
    <lineage>
        <taxon>Bacteria</taxon>
        <taxon>Bacillati</taxon>
        <taxon>Bacillota</taxon>
        <taxon>Bacilli</taxon>
        <taxon>Bacillales</taxon>
        <taxon>Fictibacillaceae</taxon>
        <taxon>Fictibacillus</taxon>
    </lineage>
</organism>
<dbReference type="EMBL" id="CP015378">
    <property type="protein sequence ID" value="ANC78752.1"/>
    <property type="molecule type" value="Genomic_DNA"/>
</dbReference>
<dbReference type="AlphaFoldDB" id="A0A160IRZ5"/>
<name>A0A160IRZ5_9BACL</name>
<accession>A0A160IRZ5</accession>
<dbReference type="STRING" id="1221500.ABE65_018885"/>
<gene>
    <name evidence="1" type="ORF">ABE65_018885</name>
</gene>
<dbReference type="RefSeq" id="WP_066398392.1">
    <property type="nucleotide sequence ID" value="NZ_CP015378.1"/>
</dbReference>